<accession>A0A0F4QZJ1</accession>
<dbReference type="EMBL" id="JXYA01000002">
    <property type="protein sequence ID" value="KJZ13133.1"/>
    <property type="molecule type" value="Genomic_DNA"/>
</dbReference>
<sequence>MIFKNLFTPKWKHPKTQVRLAAVDKLDTSKDAEVLHTLALEDDSSQIRKKVLDKINDLSLWWKVYKQDQELKELAEQHISQAVLSGSGSLSQEIRNEYIDRYAPAKTLEKVAFSDIGDEQKTKLLKRLANAKLIEKAFKEGNESLQVALLPLVAQYQLEKAVLKAASGEARTALEQTLEQQRLSQVMPAQIAQEAKLILAKLNALRDKQDYQVVASQADALSAQWQALEVQWLSEEAQQINQEKFATITQKLNKHRDTLQQAFEQAQHQAEQAAAKAAAISEFEAGYEALEQALSRAVEALNLSAQQALHAQLSELKSRIEASQYQAEPALKALSGKLRDSASALESLPELVSAKEQFDSALKALADVAPSEELAQFDTVMAAQKQAYQHAHSQLRRLPVALKKQASEQLKEASNEFNQTMKPLVDGQEKHLKEARKKARDVQRLLDQGRFNVAFGVFNGFMESYELLSEGYKQHLAKQHSALSEALKELKDWQKYASQPKRAELLQQLDEMLTEQEVDPKARAAQVKLLRVRWNELGRVESEEEKAQATQFDEKIELLFAPCRAYFAEQDAQRKKIIEQREDLVEQMTELLGQAQSAEPDWRQVESTFNRVNKQWRGAGSLDAATYQALNARYRAAYTQVNEQLKSRHQANAQLKQQLVNEAQAQFELEDVVQACDTLKSLQKRWQEIGFAGTKQEHTLWQEFRKHNDAVFGKRQAQQNAEREQAQAQETQQRQLLAELDSQMIDAKTQSELLSVKDAVLATDVLGSLKKTKQQLLEQVETKLNELYSAQSREKFNELVEAVRAGDTPPGCWLTGNDSGLSAEQLLLRLEVMTNNDSPQALQQDRMAQQVALLEAKLQGGAQTLEYYLNCYLSQVINDSEHLEQERLIKVLTA</sequence>
<evidence type="ECO:0000313" key="2">
    <source>
        <dbReference type="EMBL" id="KJZ13133.1"/>
    </source>
</evidence>
<proteinExistence type="predicted"/>
<evidence type="ECO:0008006" key="4">
    <source>
        <dbReference type="Google" id="ProtNLM"/>
    </source>
</evidence>
<organism evidence="2 3">
    <name type="scientific">Pseudoalteromonas rubra</name>
    <dbReference type="NCBI Taxonomy" id="43658"/>
    <lineage>
        <taxon>Bacteria</taxon>
        <taxon>Pseudomonadati</taxon>
        <taxon>Pseudomonadota</taxon>
        <taxon>Gammaproteobacteria</taxon>
        <taxon>Alteromonadales</taxon>
        <taxon>Pseudoalteromonadaceae</taxon>
        <taxon>Pseudoalteromonas</taxon>
    </lineage>
</organism>
<dbReference type="PATRIC" id="fig|43658.5.peg.419"/>
<gene>
    <name evidence="2" type="ORF">TW77_02035</name>
</gene>
<evidence type="ECO:0000256" key="1">
    <source>
        <dbReference type="SAM" id="Coils"/>
    </source>
</evidence>
<dbReference type="Pfam" id="PF03993">
    <property type="entry name" value="DUF349"/>
    <property type="match status" value="2"/>
</dbReference>
<dbReference type="Proteomes" id="UP000033452">
    <property type="component" value="Unassembled WGS sequence"/>
</dbReference>
<feature type="coiled-coil region" evidence="1">
    <location>
        <begin position="249"/>
        <end position="300"/>
    </location>
</feature>
<comment type="caution">
    <text evidence="2">The sequence shown here is derived from an EMBL/GenBank/DDBJ whole genome shotgun (WGS) entry which is preliminary data.</text>
</comment>
<dbReference type="InterPro" id="IPR007139">
    <property type="entry name" value="DUF349"/>
</dbReference>
<feature type="coiled-coil region" evidence="1">
    <location>
        <begin position="714"/>
        <end position="790"/>
    </location>
</feature>
<name>A0A0F4QZJ1_9GAMM</name>
<reference evidence="2 3" key="1">
    <citation type="journal article" date="2015" name="BMC Genomics">
        <title>Genome mining reveals unlocked bioactive potential of marine Gram-negative bacteria.</title>
        <authorList>
            <person name="Machado H."/>
            <person name="Sonnenschein E.C."/>
            <person name="Melchiorsen J."/>
            <person name="Gram L."/>
        </authorList>
    </citation>
    <scope>NUCLEOTIDE SEQUENCE [LARGE SCALE GENOMIC DNA]</scope>
    <source>
        <strain evidence="2 3">S2471</strain>
    </source>
</reference>
<dbReference type="AlphaFoldDB" id="A0A0F4QZJ1"/>
<evidence type="ECO:0000313" key="3">
    <source>
        <dbReference type="Proteomes" id="UP000033452"/>
    </source>
</evidence>
<keyword evidence="1" id="KW-0175">Coiled coil</keyword>
<dbReference type="OrthoDB" id="5523335at2"/>
<dbReference type="RefSeq" id="WP_046003287.1">
    <property type="nucleotide sequence ID" value="NZ_JXYA01000002.1"/>
</dbReference>
<protein>
    <recommendedName>
        <fullName evidence="4">DUF349 domain-containing protein</fullName>
    </recommendedName>
</protein>
<keyword evidence="3" id="KW-1185">Reference proteome</keyword>